<accession>A0A8J8GNJ3</accession>
<gene>
    <name evidence="3" type="ORF">HT576_08620</name>
</gene>
<organism evidence="3 4">
    <name type="scientific">Haloterrigena gelatinilytica</name>
    <dbReference type="NCBI Taxonomy" id="2741724"/>
    <lineage>
        <taxon>Archaea</taxon>
        <taxon>Methanobacteriati</taxon>
        <taxon>Methanobacteriota</taxon>
        <taxon>Stenosarchaea group</taxon>
        <taxon>Halobacteria</taxon>
        <taxon>Halobacteriales</taxon>
        <taxon>Natrialbaceae</taxon>
        <taxon>Haloterrigena</taxon>
    </lineage>
</organism>
<dbReference type="EMBL" id="JABURA010000001">
    <property type="protein sequence ID" value="NUB91082.1"/>
    <property type="molecule type" value="Genomic_DNA"/>
</dbReference>
<keyword evidence="2" id="KW-0812">Transmembrane</keyword>
<keyword evidence="2" id="KW-1133">Transmembrane helix</keyword>
<feature type="region of interest" description="Disordered" evidence="1">
    <location>
        <begin position="106"/>
        <end position="165"/>
    </location>
</feature>
<keyword evidence="2" id="KW-0472">Membrane</keyword>
<dbReference type="RefSeq" id="WP_174701750.1">
    <property type="nucleotide sequence ID" value="NZ_JABURA010000001.1"/>
</dbReference>
<reference evidence="3" key="1">
    <citation type="submission" date="2020-06" db="EMBL/GenBank/DDBJ databases">
        <title>Haloterrigena sp. nov., an extremely halophilic archaeon isolated from a saline sediment.</title>
        <authorList>
            <person name="Liu B.-B."/>
        </authorList>
    </citation>
    <scope>NUCLEOTIDE SEQUENCE</scope>
    <source>
        <strain evidence="3">SYSU A121-1</strain>
    </source>
</reference>
<feature type="transmembrane region" description="Helical" evidence="2">
    <location>
        <begin position="6"/>
        <end position="26"/>
    </location>
</feature>
<name>A0A8J8GNJ3_9EURY</name>
<dbReference type="Proteomes" id="UP000728647">
    <property type="component" value="Unassembled WGS sequence"/>
</dbReference>
<dbReference type="AlphaFoldDB" id="A0A8J8GNJ3"/>
<protein>
    <submittedName>
        <fullName evidence="3">Uncharacterized protein</fullName>
    </submittedName>
</protein>
<proteinExistence type="predicted"/>
<comment type="caution">
    <text evidence="3">The sequence shown here is derived from an EMBL/GenBank/DDBJ whole genome shotgun (WGS) entry which is preliminary data.</text>
</comment>
<feature type="transmembrane region" description="Helical" evidence="2">
    <location>
        <begin position="33"/>
        <end position="53"/>
    </location>
</feature>
<evidence type="ECO:0000256" key="1">
    <source>
        <dbReference type="SAM" id="MobiDB-lite"/>
    </source>
</evidence>
<feature type="compositionally biased region" description="Acidic residues" evidence="1">
    <location>
        <begin position="147"/>
        <end position="165"/>
    </location>
</feature>
<evidence type="ECO:0000313" key="4">
    <source>
        <dbReference type="Proteomes" id="UP000728647"/>
    </source>
</evidence>
<feature type="transmembrane region" description="Helical" evidence="2">
    <location>
        <begin position="59"/>
        <end position="79"/>
    </location>
</feature>
<evidence type="ECO:0000313" key="3">
    <source>
        <dbReference type="EMBL" id="NUB91082.1"/>
    </source>
</evidence>
<sequence>MDLTWLILEETFILMVAIWLGVLLFAPLEHANAFWLTGAIHMITALGAAVAAHGPTSDMTALVAIETLVYCLLSSIIFARDYTDPDSDLGAADRLIGIAAYLGKLTSSNTGPRRPQRQHRPPGNRPNTPNQQEEQDHHGVTPAPDQIPDEGNLEDLVDDIDDFRR</sequence>
<evidence type="ECO:0000256" key="2">
    <source>
        <dbReference type="SAM" id="Phobius"/>
    </source>
</evidence>